<protein>
    <submittedName>
        <fullName evidence="1">Uncharacterized protein</fullName>
    </submittedName>
</protein>
<dbReference type="Proteomes" id="UP000309340">
    <property type="component" value="Unassembled WGS sequence"/>
</dbReference>
<dbReference type="EMBL" id="NAJQ01001395">
    <property type="protein sequence ID" value="TKA59728.1"/>
    <property type="molecule type" value="Genomic_DNA"/>
</dbReference>
<comment type="caution">
    <text evidence="1">The sequence shown here is derived from an EMBL/GenBank/DDBJ whole genome shotgun (WGS) entry which is preliminary data.</text>
</comment>
<evidence type="ECO:0000313" key="2">
    <source>
        <dbReference type="Proteomes" id="UP000309340"/>
    </source>
</evidence>
<organism evidence="1 2">
    <name type="scientific">Friedmanniomyces simplex</name>
    <dbReference type="NCBI Taxonomy" id="329884"/>
    <lineage>
        <taxon>Eukaryota</taxon>
        <taxon>Fungi</taxon>
        <taxon>Dikarya</taxon>
        <taxon>Ascomycota</taxon>
        <taxon>Pezizomycotina</taxon>
        <taxon>Dothideomycetes</taxon>
        <taxon>Dothideomycetidae</taxon>
        <taxon>Mycosphaerellales</taxon>
        <taxon>Teratosphaeriaceae</taxon>
        <taxon>Friedmanniomyces</taxon>
    </lineage>
</organism>
<accession>A0A4U0WBJ7</accession>
<dbReference type="OrthoDB" id="2423195at2759"/>
<sequence>MVRSFTMATQSCSINLGAVSTEAELEEFREQQQQAGPPLKPLSVPTTKGLDTLRKRWETREPGAHLCHAAMREVPELRILDDVKAMQADLVMFETYGDIDLNEDPCIFTGCGHIYTLSSMDGIMDMPKHYDIDPMTGKVIGLKTSSEPFSSDESKSCPTCRGSLRSLARYGRIVRRALLDESAKKLTAWSNRTYSELAERLASDQEKLFTSIDMALKPSQDIRLDGGQLEQHRAIKKLRTSARYRRPFATRHAIQTFADKLRKAAFTFAGAELQLREHLQANSLLIRCDTVILSDDMSMHNRSTAGRMKGVLKIDFAANRALCDELAKGARETHSIRQEVEGQLFWAQLAAMECGTFDAADKGIPREAIAYHEALNDEALDRLAQAEKVCECFAGNDVDPTQGMTVEINDVRRMLNERINE</sequence>
<reference evidence="1 2" key="1">
    <citation type="submission" date="2017-03" db="EMBL/GenBank/DDBJ databases">
        <title>Genomes of endolithic fungi from Antarctica.</title>
        <authorList>
            <person name="Coleine C."/>
            <person name="Masonjones S."/>
            <person name="Stajich J.E."/>
        </authorList>
    </citation>
    <scope>NUCLEOTIDE SEQUENCE [LARGE SCALE GENOMIC DNA]</scope>
    <source>
        <strain evidence="1 2">CCFEE 5184</strain>
    </source>
</reference>
<gene>
    <name evidence="1" type="ORF">B0A55_12684</name>
</gene>
<dbReference type="AlphaFoldDB" id="A0A4U0WBJ7"/>
<proteinExistence type="predicted"/>
<dbReference type="STRING" id="329884.A0A4U0WBJ7"/>
<evidence type="ECO:0000313" key="1">
    <source>
        <dbReference type="EMBL" id="TKA59728.1"/>
    </source>
</evidence>
<name>A0A4U0WBJ7_9PEZI</name>
<keyword evidence="2" id="KW-1185">Reference proteome</keyword>